<evidence type="ECO:0000313" key="2">
    <source>
        <dbReference type="Proteomes" id="UP001295444"/>
    </source>
</evidence>
<dbReference type="AlphaFoldDB" id="A0AAD1WCA4"/>
<keyword evidence="2" id="KW-1185">Reference proteome</keyword>
<dbReference type="EMBL" id="OW240916">
    <property type="protein sequence ID" value="CAH2297177.1"/>
    <property type="molecule type" value="Genomic_DNA"/>
</dbReference>
<name>A0AAD1WCA4_PELCU</name>
<protein>
    <submittedName>
        <fullName evidence="1">Uncharacterized protein</fullName>
    </submittedName>
</protein>
<sequence length="69" mass="7782">VYLLPRGEPKPEAPSSHRVPFSAVLAVRGFSRDYRRTRMRTSRVRIAVAILSKKEDEDSALRPFIAGVT</sequence>
<feature type="non-terminal residue" evidence="1">
    <location>
        <position position="1"/>
    </location>
</feature>
<proteinExistence type="predicted"/>
<organism evidence="1 2">
    <name type="scientific">Pelobates cultripes</name>
    <name type="common">Western spadefoot toad</name>
    <dbReference type="NCBI Taxonomy" id="61616"/>
    <lineage>
        <taxon>Eukaryota</taxon>
        <taxon>Metazoa</taxon>
        <taxon>Chordata</taxon>
        <taxon>Craniata</taxon>
        <taxon>Vertebrata</taxon>
        <taxon>Euteleostomi</taxon>
        <taxon>Amphibia</taxon>
        <taxon>Batrachia</taxon>
        <taxon>Anura</taxon>
        <taxon>Pelobatoidea</taxon>
        <taxon>Pelobatidae</taxon>
        <taxon>Pelobates</taxon>
    </lineage>
</organism>
<evidence type="ECO:0000313" key="1">
    <source>
        <dbReference type="EMBL" id="CAH2297177.1"/>
    </source>
</evidence>
<gene>
    <name evidence="1" type="ORF">PECUL_23A000804</name>
</gene>
<accession>A0AAD1WCA4</accession>
<dbReference type="Proteomes" id="UP001295444">
    <property type="component" value="Chromosome 05"/>
</dbReference>
<feature type="non-terminal residue" evidence="1">
    <location>
        <position position="69"/>
    </location>
</feature>
<reference evidence="1" key="1">
    <citation type="submission" date="2022-03" db="EMBL/GenBank/DDBJ databases">
        <authorList>
            <person name="Alioto T."/>
            <person name="Alioto T."/>
            <person name="Gomez Garrido J."/>
        </authorList>
    </citation>
    <scope>NUCLEOTIDE SEQUENCE</scope>
</reference>